<comment type="caution">
    <text evidence="9">The sequence shown here is derived from an EMBL/GenBank/DDBJ whole genome shotgun (WGS) entry which is preliminary data.</text>
</comment>
<keyword evidence="4" id="KW-0808">Transferase</keyword>
<keyword evidence="6 8" id="KW-1133">Transmembrane helix</keyword>
<protein>
    <recommendedName>
        <fullName evidence="11">Glycosyltransferase RgtA/B/C/D-like domain-containing protein</fullName>
    </recommendedName>
</protein>
<dbReference type="GO" id="GO:0016763">
    <property type="term" value="F:pentosyltransferase activity"/>
    <property type="evidence" value="ECO:0007669"/>
    <property type="project" value="TreeGrafter"/>
</dbReference>
<accession>A0A8J3YMW3</accession>
<evidence type="ECO:0000256" key="1">
    <source>
        <dbReference type="ARBA" id="ARBA00004651"/>
    </source>
</evidence>
<keyword evidence="5 8" id="KW-0812">Transmembrane</keyword>
<evidence type="ECO:0000313" key="9">
    <source>
        <dbReference type="EMBL" id="GIJ46835.1"/>
    </source>
</evidence>
<evidence type="ECO:0000256" key="3">
    <source>
        <dbReference type="ARBA" id="ARBA00022676"/>
    </source>
</evidence>
<evidence type="ECO:0000256" key="4">
    <source>
        <dbReference type="ARBA" id="ARBA00022679"/>
    </source>
</evidence>
<keyword evidence="3" id="KW-0328">Glycosyltransferase</keyword>
<comment type="subcellular location">
    <subcellularLocation>
        <location evidence="1">Cell membrane</location>
        <topology evidence="1">Multi-pass membrane protein</topology>
    </subcellularLocation>
</comment>
<feature type="transmembrane region" description="Helical" evidence="8">
    <location>
        <begin position="470"/>
        <end position="486"/>
    </location>
</feature>
<keyword evidence="10" id="KW-1185">Reference proteome</keyword>
<feature type="transmembrane region" description="Helical" evidence="8">
    <location>
        <begin position="100"/>
        <end position="121"/>
    </location>
</feature>
<evidence type="ECO:0008006" key="11">
    <source>
        <dbReference type="Google" id="ProtNLM"/>
    </source>
</evidence>
<keyword evidence="7 8" id="KW-0472">Membrane</keyword>
<feature type="transmembrane region" description="Helical" evidence="8">
    <location>
        <begin position="57"/>
        <end position="79"/>
    </location>
</feature>
<dbReference type="Proteomes" id="UP000619260">
    <property type="component" value="Unassembled WGS sequence"/>
</dbReference>
<proteinExistence type="predicted"/>
<dbReference type="InterPro" id="IPR050297">
    <property type="entry name" value="LipidA_mod_glycosyltrf_83"/>
</dbReference>
<dbReference type="PANTHER" id="PTHR33908">
    <property type="entry name" value="MANNOSYLTRANSFERASE YKCB-RELATED"/>
    <property type="match status" value="1"/>
</dbReference>
<keyword evidence="2" id="KW-1003">Cell membrane</keyword>
<dbReference type="EMBL" id="BOPF01000012">
    <property type="protein sequence ID" value="GIJ46835.1"/>
    <property type="molecule type" value="Genomic_DNA"/>
</dbReference>
<evidence type="ECO:0000256" key="5">
    <source>
        <dbReference type="ARBA" id="ARBA00022692"/>
    </source>
</evidence>
<feature type="transmembrane region" description="Helical" evidence="8">
    <location>
        <begin position="177"/>
        <end position="198"/>
    </location>
</feature>
<evidence type="ECO:0000256" key="6">
    <source>
        <dbReference type="ARBA" id="ARBA00022989"/>
    </source>
</evidence>
<dbReference type="GO" id="GO:0005886">
    <property type="term" value="C:plasma membrane"/>
    <property type="evidence" value="ECO:0007669"/>
    <property type="project" value="UniProtKB-SubCell"/>
</dbReference>
<feature type="transmembrane region" description="Helical" evidence="8">
    <location>
        <begin position="299"/>
        <end position="322"/>
    </location>
</feature>
<dbReference type="RefSeq" id="WP_203900347.1">
    <property type="nucleotide sequence ID" value="NZ_BOPF01000012.1"/>
</dbReference>
<dbReference type="GO" id="GO:0009103">
    <property type="term" value="P:lipopolysaccharide biosynthetic process"/>
    <property type="evidence" value="ECO:0007669"/>
    <property type="project" value="UniProtKB-ARBA"/>
</dbReference>
<reference evidence="9" key="1">
    <citation type="submission" date="2021-01" db="EMBL/GenBank/DDBJ databases">
        <title>Whole genome shotgun sequence of Virgisporangium aliadipatigenens NBRC 105644.</title>
        <authorList>
            <person name="Komaki H."/>
            <person name="Tamura T."/>
        </authorList>
    </citation>
    <scope>NUCLEOTIDE SEQUENCE</scope>
    <source>
        <strain evidence="9">NBRC 105644</strain>
    </source>
</reference>
<evidence type="ECO:0000256" key="2">
    <source>
        <dbReference type="ARBA" id="ARBA00022475"/>
    </source>
</evidence>
<organism evidence="9 10">
    <name type="scientific">Virgisporangium aliadipatigenens</name>
    <dbReference type="NCBI Taxonomy" id="741659"/>
    <lineage>
        <taxon>Bacteria</taxon>
        <taxon>Bacillati</taxon>
        <taxon>Actinomycetota</taxon>
        <taxon>Actinomycetes</taxon>
        <taxon>Micromonosporales</taxon>
        <taxon>Micromonosporaceae</taxon>
        <taxon>Virgisporangium</taxon>
    </lineage>
</organism>
<dbReference type="AlphaFoldDB" id="A0A8J3YMW3"/>
<feature type="transmembrane region" description="Helical" evidence="8">
    <location>
        <begin position="514"/>
        <end position="538"/>
    </location>
</feature>
<feature type="transmembrane region" description="Helical" evidence="8">
    <location>
        <begin position="254"/>
        <end position="287"/>
    </location>
</feature>
<sequence length="657" mass="69173">MAALVALPVVAFALTALAVRPRRPVPGPTRLALVRAALLVGGTAVVAVEALSHWTRLTFGGVLAVWLGGCVVAAAGAVARGRPSLPPFRGRLSGLGRAERVGVVALAGLVSVELLLALLSAPNTYDSLSYHLPRIEHWVAQHSVEPYAIAIARQVAYPPGAEYLLVHLRVLTGGDRFYAGVAWGAGVLCLLAVSRVAAQLGGGRRAQLIAAFVAGTAPTVVLEASSTQTDIIVALWVVAAATLVLDGISGPTRVVFVAVAAGLAGVTKSQTLVLVGVLVAWWLVAWLRRGWPSGRVRTSAGVAAAGLAVALVTAAFTGPFMWRNYVEFGNPTGHEYVRQSLTLQRHDPAALVCNGLRQAHSMFDTPVLPLGVAAGRAVGGMCRAMGVDPSDPAITFDNQTFPAVTWYPSEGKSAQPLQALLVVAGTVALLLRPGGGPGVAAVRRGTAALAVFGALVHVATMKWQPWGNRLTMYLLILAVPLAGLWLERLFARHPAPPASDDAAAGVGESRGRRALAGVAAVVIALGGVAGWGSAVYGWPRRLVGAESVFVLDRWHSLFVVREDWADDYRLVGQAVRDSGARRIGIVQNNDAYEYPWWLVLDGRELVSMQSQLPKRPPADPSTVDAVVCASTAEVCGWYAPNGWPVRQQGSLFYVIRP</sequence>
<feature type="transmembrane region" description="Helical" evidence="8">
    <location>
        <begin position="231"/>
        <end position="248"/>
    </location>
</feature>
<dbReference type="PANTHER" id="PTHR33908:SF11">
    <property type="entry name" value="MEMBRANE PROTEIN"/>
    <property type="match status" value="1"/>
</dbReference>
<evidence type="ECO:0000256" key="8">
    <source>
        <dbReference type="SAM" id="Phobius"/>
    </source>
</evidence>
<name>A0A8J3YMW3_9ACTN</name>
<feature type="transmembrane region" description="Helical" evidence="8">
    <location>
        <begin position="446"/>
        <end position="464"/>
    </location>
</feature>
<evidence type="ECO:0000256" key="7">
    <source>
        <dbReference type="ARBA" id="ARBA00023136"/>
    </source>
</evidence>
<evidence type="ECO:0000313" key="10">
    <source>
        <dbReference type="Proteomes" id="UP000619260"/>
    </source>
</evidence>
<gene>
    <name evidence="9" type="ORF">Val02_37210</name>
</gene>